<reference evidence="9" key="2">
    <citation type="journal article" date="2019" name="Int. J. Syst. Evol. Microbiol.">
        <title>The Global Catalogue of Microorganisms (GCM) 10K type strain sequencing project: providing services to taxonomists for standard genome sequencing and annotation.</title>
        <authorList>
            <consortium name="The Broad Institute Genomics Platform"/>
            <consortium name="The Broad Institute Genome Sequencing Center for Infectious Disease"/>
            <person name="Wu L."/>
            <person name="Ma J."/>
        </authorList>
    </citation>
    <scope>NUCLEOTIDE SEQUENCE [LARGE SCALE GENOMIC DNA]</scope>
    <source>
        <strain evidence="9">CGMCC 1.18437</strain>
    </source>
</reference>
<sequence length="268" mass="26963">MPRSLLAFLTGLPVALLGGLIGLGGAEFRLPILTGVFGYAVRAAIPLNLAVSFVTLTVSLLIRTGTTPLGTLGPHGGALLSLLAGSVAGAYLGTALAKRLSDRVLESVVFSLLLGVGLLLLLEAFVPFTRGGLNLPPALGIPVGVLLGSGIGIFSSLLGVAGGELLIPTLLLVFGLDIKLAGTGSALISLPTVLTGTLRWRAQGAYLERADLGGVVVPMSLGSVVGALLGGVLLAYAPTGALKFGLGVILLLSAGKTLRDLRRTHAPA</sequence>
<comment type="subcellular location">
    <subcellularLocation>
        <location evidence="5">Cell membrane</location>
        <topology evidence="5">Multi-pass membrane protein</topology>
    </subcellularLocation>
    <subcellularLocation>
        <location evidence="1">Membrane</location>
        <topology evidence="1">Multi-pass membrane protein</topology>
    </subcellularLocation>
</comment>
<dbReference type="Proteomes" id="UP000619376">
    <property type="component" value="Unassembled WGS sequence"/>
</dbReference>
<feature type="transmembrane region" description="Helical" evidence="5">
    <location>
        <begin position="108"/>
        <end position="126"/>
    </location>
</feature>
<evidence type="ECO:0000256" key="1">
    <source>
        <dbReference type="ARBA" id="ARBA00004141"/>
    </source>
</evidence>
<feature type="transmembrane region" description="Helical" evidence="5">
    <location>
        <begin position="212"/>
        <end position="235"/>
    </location>
</feature>
<reference evidence="6" key="1">
    <citation type="journal article" date="2014" name="Int. J. Syst. Evol. Microbiol.">
        <title>Complete genome of a new Firmicutes species belonging to the dominant human colonic microbiota ('Ruminococcus bicirculans') reveals two chromosomes and a selective capacity to utilize plant glucans.</title>
        <authorList>
            <consortium name="NISC Comparative Sequencing Program"/>
            <person name="Wegmann U."/>
            <person name="Louis P."/>
            <person name="Goesmann A."/>
            <person name="Henrissat B."/>
            <person name="Duncan S.H."/>
            <person name="Flint H.J."/>
        </authorList>
    </citation>
    <scope>NUCLEOTIDE SEQUENCE</scope>
    <source>
        <strain evidence="6">CGMCC 1.18437</strain>
    </source>
</reference>
<dbReference type="InterPro" id="IPR051598">
    <property type="entry name" value="TSUP/Inactive_protease-like"/>
</dbReference>
<dbReference type="InterPro" id="IPR002781">
    <property type="entry name" value="TM_pro_TauE-like"/>
</dbReference>
<protein>
    <recommendedName>
        <fullName evidence="5">Probable membrane transporter protein</fullName>
    </recommendedName>
</protein>
<keyword evidence="2 5" id="KW-0812">Transmembrane</keyword>
<reference evidence="6" key="4">
    <citation type="submission" date="2024-05" db="EMBL/GenBank/DDBJ databases">
        <authorList>
            <person name="Sun Q."/>
            <person name="Zhou Y."/>
        </authorList>
    </citation>
    <scope>NUCLEOTIDE SEQUENCE</scope>
    <source>
        <strain evidence="6">CGMCC 1.18437</strain>
    </source>
</reference>
<keyword evidence="5" id="KW-1003">Cell membrane</keyword>
<dbReference type="AlphaFoldDB" id="A0A7W8KHZ3"/>
<dbReference type="GO" id="GO:0005886">
    <property type="term" value="C:plasma membrane"/>
    <property type="evidence" value="ECO:0007669"/>
    <property type="project" value="UniProtKB-SubCell"/>
</dbReference>
<comment type="caution">
    <text evidence="7">The sequence shown here is derived from an EMBL/GenBank/DDBJ whole genome shotgun (WGS) entry which is preliminary data.</text>
</comment>
<keyword evidence="4 5" id="KW-0472">Membrane</keyword>
<evidence type="ECO:0000256" key="5">
    <source>
        <dbReference type="RuleBase" id="RU363041"/>
    </source>
</evidence>
<comment type="similarity">
    <text evidence="5">Belongs to the 4-toluene sulfonate uptake permease (TSUP) (TC 2.A.102) family.</text>
</comment>
<dbReference type="Pfam" id="PF01925">
    <property type="entry name" value="TauE"/>
    <property type="match status" value="2"/>
</dbReference>
<evidence type="ECO:0000313" key="8">
    <source>
        <dbReference type="Proteomes" id="UP000539473"/>
    </source>
</evidence>
<evidence type="ECO:0000313" key="9">
    <source>
        <dbReference type="Proteomes" id="UP000619376"/>
    </source>
</evidence>
<feature type="transmembrane region" description="Helical" evidence="5">
    <location>
        <begin position="138"/>
        <end position="160"/>
    </location>
</feature>
<evidence type="ECO:0000256" key="4">
    <source>
        <dbReference type="ARBA" id="ARBA00023136"/>
    </source>
</evidence>
<dbReference type="RefSeq" id="WP_221275245.1">
    <property type="nucleotide sequence ID" value="NZ_BNAJ01000012.1"/>
</dbReference>
<reference evidence="7 8" key="3">
    <citation type="submission" date="2020-08" db="EMBL/GenBank/DDBJ databases">
        <title>Genomic Encyclopedia of Type Strains, Phase IV (KMG-IV): sequencing the most valuable type-strain genomes for metagenomic binning, comparative biology and taxonomic classification.</title>
        <authorList>
            <person name="Goeker M."/>
        </authorList>
    </citation>
    <scope>NUCLEOTIDE SEQUENCE [LARGE SCALE GENOMIC DNA]</scope>
    <source>
        <strain evidence="7 8">DSM 27521</strain>
    </source>
</reference>
<feature type="transmembrane region" description="Helical" evidence="5">
    <location>
        <begin position="180"/>
        <end position="200"/>
    </location>
</feature>
<evidence type="ECO:0000313" key="7">
    <source>
        <dbReference type="EMBL" id="MBB5378522.1"/>
    </source>
</evidence>
<proteinExistence type="inferred from homology"/>
<keyword evidence="9" id="KW-1185">Reference proteome</keyword>
<keyword evidence="3 5" id="KW-1133">Transmembrane helix</keyword>
<name>A0A7W8KHZ3_9DEIO</name>
<feature type="transmembrane region" description="Helical" evidence="5">
    <location>
        <begin position="36"/>
        <end position="62"/>
    </location>
</feature>
<dbReference type="PANTHER" id="PTHR43701:SF2">
    <property type="entry name" value="MEMBRANE TRANSPORTER PROTEIN YJNA-RELATED"/>
    <property type="match status" value="1"/>
</dbReference>
<organism evidence="7 8">
    <name type="scientific">Deinococcus metalli</name>
    <dbReference type="NCBI Taxonomy" id="1141878"/>
    <lineage>
        <taxon>Bacteria</taxon>
        <taxon>Thermotogati</taxon>
        <taxon>Deinococcota</taxon>
        <taxon>Deinococci</taxon>
        <taxon>Deinococcales</taxon>
        <taxon>Deinococcaceae</taxon>
        <taxon>Deinococcus</taxon>
    </lineage>
</organism>
<gene>
    <name evidence="6" type="ORF">GCM10017781_38240</name>
    <name evidence="7" type="ORF">HNQ07_004029</name>
</gene>
<evidence type="ECO:0000313" key="6">
    <source>
        <dbReference type="EMBL" id="GHF58318.1"/>
    </source>
</evidence>
<dbReference type="Proteomes" id="UP000539473">
    <property type="component" value="Unassembled WGS sequence"/>
</dbReference>
<evidence type="ECO:0000256" key="3">
    <source>
        <dbReference type="ARBA" id="ARBA00022989"/>
    </source>
</evidence>
<dbReference type="PANTHER" id="PTHR43701">
    <property type="entry name" value="MEMBRANE TRANSPORTER PROTEIN MJ0441-RELATED"/>
    <property type="match status" value="1"/>
</dbReference>
<accession>A0A7W8KHZ3</accession>
<dbReference type="EMBL" id="BNAJ01000012">
    <property type="protein sequence ID" value="GHF58318.1"/>
    <property type="molecule type" value="Genomic_DNA"/>
</dbReference>
<feature type="transmembrane region" description="Helical" evidence="5">
    <location>
        <begin position="74"/>
        <end position="96"/>
    </location>
</feature>
<evidence type="ECO:0000256" key="2">
    <source>
        <dbReference type="ARBA" id="ARBA00022692"/>
    </source>
</evidence>
<dbReference type="EMBL" id="JACHFK010000013">
    <property type="protein sequence ID" value="MBB5378522.1"/>
    <property type="molecule type" value="Genomic_DNA"/>
</dbReference>